<sequence>MFPLEYPKRIGLIGTGSVGCGWAAVYVARGYDVIASDPALNAEKRARAFIADTWDALHKLGVATVDSFPDEKLSFVTTPADVASSVDLVHENAPENIALKQSVYDEIESAAPPTLVIASSTGGIPPTQLQARMRHPERLLVCHPFNPPHIMPLVEIVGGEKTAPAIVDWALRFFGALGKKPIRVDKEVTAFLTNRLQFALLREAVHCVAEGIASPQAIEDAMRYGLGPRWAVMGALTTFTLAGGAGGMPHVLTIAPELQKWMDALGSPKLTAPDVQAALIKAAAEITQGQSLADLMAWRNDKLADLLHAVNPGDQPKKRN</sequence>
<evidence type="ECO:0000313" key="4">
    <source>
        <dbReference type="Proteomes" id="UP000194137"/>
    </source>
</evidence>
<evidence type="ECO:0000256" key="2">
    <source>
        <dbReference type="ARBA" id="ARBA00023002"/>
    </source>
</evidence>
<evidence type="ECO:0000256" key="1">
    <source>
        <dbReference type="ARBA" id="ARBA00009463"/>
    </source>
</evidence>
<dbReference type="Pfam" id="PF00725">
    <property type="entry name" value="3HCDH"/>
    <property type="match status" value="1"/>
</dbReference>
<dbReference type="InterPro" id="IPR006180">
    <property type="entry name" value="3-OHacyl-CoA_DH_CS"/>
</dbReference>
<dbReference type="RefSeq" id="WP_086088619.1">
    <property type="nucleotide sequence ID" value="NZ_CP021112.1"/>
</dbReference>
<dbReference type="Gene3D" id="1.10.1040.10">
    <property type="entry name" value="N-(1-d-carboxylethyl)-l-norvaline Dehydrogenase, domain 2"/>
    <property type="match status" value="1"/>
</dbReference>
<protein>
    <submittedName>
        <fullName evidence="3">Uncharacterized protein</fullName>
    </submittedName>
</protein>
<keyword evidence="4" id="KW-1185">Reference proteome</keyword>
<dbReference type="GO" id="GO:0070403">
    <property type="term" value="F:NAD+ binding"/>
    <property type="evidence" value="ECO:0007669"/>
    <property type="project" value="InterPro"/>
</dbReference>
<dbReference type="Gene3D" id="3.40.50.720">
    <property type="entry name" value="NAD(P)-binding Rossmann-like Domain"/>
    <property type="match status" value="1"/>
</dbReference>
<dbReference type="InterPro" id="IPR008927">
    <property type="entry name" value="6-PGluconate_DH-like_C_sf"/>
</dbReference>
<accession>A0A1W6ZSY6</accession>
<evidence type="ECO:0000313" key="3">
    <source>
        <dbReference type="EMBL" id="ARQ00221.1"/>
    </source>
</evidence>
<dbReference type="SUPFAM" id="SSF48179">
    <property type="entry name" value="6-phosphogluconate dehydrogenase C-terminal domain-like"/>
    <property type="match status" value="1"/>
</dbReference>
<dbReference type="SUPFAM" id="SSF51735">
    <property type="entry name" value="NAD(P)-binding Rossmann-fold domains"/>
    <property type="match status" value="1"/>
</dbReference>
<dbReference type="InterPro" id="IPR036291">
    <property type="entry name" value="NAD(P)-bd_dom_sf"/>
</dbReference>
<dbReference type="Pfam" id="PF02737">
    <property type="entry name" value="3HCDH_N"/>
    <property type="match status" value="1"/>
</dbReference>
<dbReference type="InterPro" id="IPR006108">
    <property type="entry name" value="3HC_DH_C"/>
</dbReference>
<organism evidence="3 4">
    <name type="scientific">Pseudorhodoplanes sinuspersici</name>
    <dbReference type="NCBI Taxonomy" id="1235591"/>
    <lineage>
        <taxon>Bacteria</taxon>
        <taxon>Pseudomonadati</taxon>
        <taxon>Pseudomonadota</taxon>
        <taxon>Alphaproteobacteria</taxon>
        <taxon>Hyphomicrobiales</taxon>
        <taxon>Pseudorhodoplanes</taxon>
    </lineage>
</organism>
<proteinExistence type="inferred from homology"/>
<dbReference type="OrthoDB" id="9803287at2"/>
<reference evidence="3 4" key="1">
    <citation type="submission" date="2017-05" db="EMBL/GenBank/DDBJ databases">
        <title>Full genome sequence of Pseudorhodoplanes sinuspersici.</title>
        <authorList>
            <person name="Dastgheib S.M.M."/>
            <person name="Shavandi M."/>
            <person name="Tirandaz H."/>
        </authorList>
    </citation>
    <scope>NUCLEOTIDE SEQUENCE [LARGE SCALE GENOMIC DNA]</scope>
    <source>
        <strain evidence="3 4">RIPI110</strain>
    </source>
</reference>
<dbReference type="GO" id="GO:0006631">
    <property type="term" value="P:fatty acid metabolic process"/>
    <property type="evidence" value="ECO:0007669"/>
    <property type="project" value="InterPro"/>
</dbReference>
<dbReference type="InterPro" id="IPR013328">
    <property type="entry name" value="6PGD_dom2"/>
</dbReference>
<dbReference type="InterPro" id="IPR006176">
    <property type="entry name" value="3-OHacyl-CoA_DH_NAD-bd"/>
</dbReference>
<dbReference type="STRING" id="1235591.CAK95_14925"/>
<dbReference type="AlphaFoldDB" id="A0A1W6ZSY6"/>
<gene>
    <name evidence="3" type="ORF">CAK95_14925</name>
</gene>
<dbReference type="Proteomes" id="UP000194137">
    <property type="component" value="Chromosome"/>
</dbReference>
<dbReference type="PANTHER" id="PTHR48075">
    <property type="entry name" value="3-HYDROXYACYL-COA DEHYDROGENASE FAMILY PROTEIN"/>
    <property type="match status" value="1"/>
</dbReference>
<dbReference type="PROSITE" id="PS00067">
    <property type="entry name" value="3HCDH"/>
    <property type="match status" value="1"/>
</dbReference>
<dbReference type="GO" id="GO:0016616">
    <property type="term" value="F:oxidoreductase activity, acting on the CH-OH group of donors, NAD or NADP as acceptor"/>
    <property type="evidence" value="ECO:0007669"/>
    <property type="project" value="InterPro"/>
</dbReference>
<dbReference type="EMBL" id="CP021112">
    <property type="protein sequence ID" value="ARQ00221.1"/>
    <property type="molecule type" value="Genomic_DNA"/>
</dbReference>
<keyword evidence="2" id="KW-0560">Oxidoreductase</keyword>
<dbReference type="PANTHER" id="PTHR48075:SF5">
    <property type="entry name" value="3-HYDROXYBUTYRYL-COA DEHYDROGENASE"/>
    <property type="match status" value="1"/>
</dbReference>
<comment type="similarity">
    <text evidence="1">Belongs to the 3-hydroxyacyl-CoA dehydrogenase family.</text>
</comment>
<name>A0A1W6ZSY6_9HYPH</name>
<dbReference type="KEGG" id="psin:CAK95_14925"/>